<organism evidence="1">
    <name type="scientific">Loa loa</name>
    <name type="common">Eye worm</name>
    <name type="synonym">Filaria loa</name>
    <dbReference type="NCBI Taxonomy" id="7209"/>
    <lineage>
        <taxon>Eukaryota</taxon>
        <taxon>Metazoa</taxon>
        <taxon>Ecdysozoa</taxon>
        <taxon>Nematoda</taxon>
        <taxon>Chromadorea</taxon>
        <taxon>Rhabditida</taxon>
        <taxon>Spirurina</taxon>
        <taxon>Spiruromorpha</taxon>
        <taxon>Filarioidea</taxon>
        <taxon>Onchocercidae</taxon>
        <taxon>Loa</taxon>
    </lineage>
</organism>
<gene>
    <name evidence="1" type="ORF">LOAG_19016</name>
</gene>
<dbReference type="GeneID" id="31252129"/>
<dbReference type="OrthoDB" id="336321at2759"/>
<sequence>VVDNKVFYKISDKGIDSFIDKSRMVQTHYMESLITQNWNTIQQIYAQNKS</sequence>
<dbReference type="RefSeq" id="XP_020304526.1">
    <property type="nucleotide sequence ID" value="XM_020451673.1"/>
</dbReference>
<name>A0A1S0UFA8_LOALO</name>
<dbReference type="CTD" id="31252129"/>
<accession>A0A1S0UFA8</accession>
<dbReference type="AlphaFoldDB" id="A0A1S0UFA8"/>
<dbReference type="EMBL" id="JH712985">
    <property type="protein sequence ID" value="EJD73567.1"/>
    <property type="molecule type" value="Genomic_DNA"/>
</dbReference>
<dbReference type="InParanoid" id="A0A1S0UFA8"/>
<protein>
    <submittedName>
        <fullName evidence="1">Uncharacterized protein</fullName>
    </submittedName>
</protein>
<reference evidence="1" key="1">
    <citation type="submission" date="2012-04" db="EMBL/GenBank/DDBJ databases">
        <title>The Genome Sequence of Loa loa.</title>
        <authorList>
            <consortium name="The Broad Institute Genome Sequencing Platform"/>
            <consortium name="Broad Institute Genome Sequencing Center for Infectious Disease"/>
            <person name="Nutman T.B."/>
            <person name="Fink D.L."/>
            <person name="Russ C."/>
            <person name="Young S."/>
            <person name="Zeng Q."/>
            <person name="Gargeya S."/>
            <person name="Alvarado L."/>
            <person name="Berlin A."/>
            <person name="Chapman S.B."/>
            <person name="Chen Z."/>
            <person name="Freedman E."/>
            <person name="Gellesch M."/>
            <person name="Goldberg J."/>
            <person name="Griggs A."/>
            <person name="Gujja S."/>
            <person name="Heilman E.R."/>
            <person name="Heiman D."/>
            <person name="Howarth C."/>
            <person name="Mehta T."/>
            <person name="Neiman D."/>
            <person name="Pearson M."/>
            <person name="Roberts A."/>
            <person name="Saif S."/>
            <person name="Shea T."/>
            <person name="Shenoy N."/>
            <person name="Sisk P."/>
            <person name="Stolte C."/>
            <person name="Sykes S."/>
            <person name="White J."/>
            <person name="Yandava C."/>
            <person name="Haas B."/>
            <person name="Henn M.R."/>
            <person name="Nusbaum C."/>
            <person name="Birren B."/>
        </authorList>
    </citation>
    <scope>NUCLEOTIDE SEQUENCE [LARGE SCALE GENOMIC DNA]</scope>
</reference>
<feature type="non-terminal residue" evidence="1">
    <location>
        <position position="1"/>
    </location>
</feature>
<dbReference type="KEGG" id="loa:LOAG_19016"/>
<proteinExistence type="predicted"/>
<evidence type="ECO:0000313" key="1">
    <source>
        <dbReference type="EMBL" id="EJD73567.1"/>
    </source>
</evidence>